<dbReference type="Proteomes" id="UP000041254">
    <property type="component" value="Unassembled WGS sequence"/>
</dbReference>
<dbReference type="InParanoid" id="A0A0G4FIY2"/>
<dbReference type="AlphaFoldDB" id="A0A0G4FIY2"/>
<feature type="domain" description="Plastid lipid-associated protein/fibrillin conserved" evidence="3">
    <location>
        <begin position="35"/>
        <end position="97"/>
    </location>
</feature>
<accession>A0A0G4FIY2</accession>
<evidence type="ECO:0000256" key="2">
    <source>
        <dbReference type="ARBA" id="ARBA00022640"/>
    </source>
</evidence>
<gene>
    <name evidence="4" type="ORF">Vbra_9214</name>
</gene>
<organism evidence="4 5">
    <name type="scientific">Vitrella brassicaformis (strain CCMP3155)</name>
    <dbReference type="NCBI Taxonomy" id="1169540"/>
    <lineage>
        <taxon>Eukaryota</taxon>
        <taxon>Sar</taxon>
        <taxon>Alveolata</taxon>
        <taxon>Colpodellida</taxon>
        <taxon>Vitrellaceae</taxon>
        <taxon>Vitrella</taxon>
    </lineage>
</organism>
<dbReference type="EMBL" id="CDMY01000442">
    <property type="protein sequence ID" value="CEM13065.1"/>
    <property type="molecule type" value="Genomic_DNA"/>
</dbReference>
<evidence type="ECO:0000256" key="1">
    <source>
        <dbReference type="ARBA" id="ARBA00004474"/>
    </source>
</evidence>
<dbReference type="VEuPathDB" id="CryptoDB:Vbra_9214"/>
<dbReference type="Pfam" id="PF04755">
    <property type="entry name" value="PAP_fibrillin"/>
    <property type="match status" value="1"/>
</dbReference>
<keyword evidence="5" id="KW-1185">Reference proteome</keyword>
<protein>
    <recommendedName>
        <fullName evidence="3">Plastid lipid-associated protein/fibrillin conserved domain-containing protein</fullName>
    </recommendedName>
</protein>
<dbReference type="PhylomeDB" id="A0A0G4FIY2"/>
<dbReference type="InterPro" id="IPR039633">
    <property type="entry name" value="PAP"/>
</dbReference>
<dbReference type="PANTHER" id="PTHR31906">
    <property type="entry name" value="PLASTID-LIPID-ASSOCIATED PROTEIN 4, CHLOROPLASTIC-RELATED"/>
    <property type="match status" value="1"/>
</dbReference>
<name>A0A0G4FIY2_VITBC</name>
<dbReference type="InterPro" id="IPR006843">
    <property type="entry name" value="PAP/fibrillin_dom"/>
</dbReference>
<reference evidence="4 5" key="1">
    <citation type="submission" date="2014-11" db="EMBL/GenBank/DDBJ databases">
        <authorList>
            <person name="Zhu J."/>
            <person name="Qi W."/>
            <person name="Song R."/>
        </authorList>
    </citation>
    <scope>NUCLEOTIDE SEQUENCE [LARGE SCALE GENOMIC DNA]</scope>
</reference>
<comment type="subcellular location">
    <subcellularLocation>
        <location evidence="1">Plastid</location>
    </subcellularLocation>
</comment>
<keyword evidence="2" id="KW-0934">Plastid</keyword>
<dbReference type="GO" id="GO:0009536">
    <property type="term" value="C:plastid"/>
    <property type="evidence" value="ECO:0007669"/>
    <property type="project" value="UniProtKB-SubCell"/>
</dbReference>
<evidence type="ECO:0000313" key="4">
    <source>
        <dbReference type="EMBL" id="CEM13065.1"/>
    </source>
</evidence>
<sequence>MSRKTPSLLRQLIRQSTSRRGLNVVMSVDTDAAYDLKQQLLKMVAAFDRGQAATKAQRADVAEVIGQLESLNDDTQPVGKLVEGTWRLVYSSDNPTRSSPLWWATRQLAGGIPDFIHNRELIESVYPLADFVPVVRTETISGLTDAQPGEEAEMVSQVRISVVGAGSAVSTTTAKVEPSIKHPDMLNVYVDNERILDSWVP</sequence>
<evidence type="ECO:0000313" key="5">
    <source>
        <dbReference type="Proteomes" id="UP000041254"/>
    </source>
</evidence>
<evidence type="ECO:0000259" key="3">
    <source>
        <dbReference type="Pfam" id="PF04755"/>
    </source>
</evidence>
<proteinExistence type="predicted"/>
<dbReference type="OrthoDB" id="203682at2759"/>